<evidence type="ECO:0000256" key="3">
    <source>
        <dbReference type="SAM" id="SignalP"/>
    </source>
</evidence>
<dbReference type="Proteomes" id="UP001597068">
    <property type="component" value="Unassembled WGS sequence"/>
</dbReference>
<keyword evidence="2" id="KW-0472">Membrane</keyword>
<gene>
    <name evidence="5" type="ORF">ACFQ04_06155</name>
</gene>
<evidence type="ECO:0000259" key="4">
    <source>
        <dbReference type="Pfam" id="PF07987"/>
    </source>
</evidence>
<keyword evidence="2" id="KW-1133">Transmembrane helix</keyword>
<dbReference type="Gene3D" id="2.60.40.2230">
    <property type="entry name" value="Uncharacterised protein YcnI-like PF07987, DUF1775"/>
    <property type="match status" value="1"/>
</dbReference>
<evidence type="ECO:0000313" key="5">
    <source>
        <dbReference type="EMBL" id="MFD0925317.1"/>
    </source>
</evidence>
<organism evidence="5 6">
    <name type="scientific">Williamsia deligens</name>
    <dbReference type="NCBI Taxonomy" id="321325"/>
    <lineage>
        <taxon>Bacteria</taxon>
        <taxon>Bacillati</taxon>
        <taxon>Actinomycetota</taxon>
        <taxon>Actinomycetes</taxon>
        <taxon>Mycobacteriales</taxon>
        <taxon>Nocardiaceae</taxon>
        <taxon>Williamsia</taxon>
    </lineage>
</organism>
<feature type="compositionally biased region" description="Low complexity" evidence="1">
    <location>
        <begin position="167"/>
        <end position="179"/>
    </location>
</feature>
<evidence type="ECO:0000313" key="6">
    <source>
        <dbReference type="Proteomes" id="UP001597068"/>
    </source>
</evidence>
<feature type="chain" id="PRO_5046714896" evidence="3">
    <location>
        <begin position="32"/>
        <end position="211"/>
    </location>
</feature>
<accession>A0ABW3G8X3</accession>
<dbReference type="Pfam" id="PF07987">
    <property type="entry name" value="DUF1775"/>
    <property type="match status" value="1"/>
</dbReference>
<dbReference type="CDD" id="cd08545">
    <property type="entry name" value="YcnI_like"/>
    <property type="match status" value="1"/>
</dbReference>
<feature type="region of interest" description="Disordered" evidence="1">
    <location>
        <begin position="145"/>
        <end position="179"/>
    </location>
</feature>
<evidence type="ECO:0000256" key="2">
    <source>
        <dbReference type="SAM" id="Phobius"/>
    </source>
</evidence>
<keyword evidence="3" id="KW-0732">Signal</keyword>
<dbReference type="InterPro" id="IPR012533">
    <property type="entry name" value="YcnI-copper_dom"/>
</dbReference>
<feature type="transmembrane region" description="Helical" evidence="2">
    <location>
        <begin position="186"/>
        <end position="206"/>
    </location>
</feature>
<dbReference type="EMBL" id="JBHTIL010000001">
    <property type="protein sequence ID" value="MFD0925317.1"/>
    <property type="molecule type" value="Genomic_DNA"/>
</dbReference>
<evidence type="ECO:0000256" key="1">
    <source>
        <dbReference type="SAM" id="MobiDB-lite"/>
    </source>
</evidence>
<feature type="signal peptide" evidence="3">
    <location>
        <begin position="1"/>
        <end position="31"/>
    </location>
</feature>
<sequence>MNTSLRTIGAVAASAAALGLAGLVGPGVASAHVIAKGPDLVQGGYGVITLNVPNETADNATTTKLTVTLPNLKSARPEAVPGWQSTVTKDGNDQITSITWQTAPGTAGIAPGGFQRFALSAGPLPEKEKVSLPAVQTYSDGEVVDWNQPPNADGSEPEHPAPELTLAADESSTATSADASDTTARWLGGAGLAVGVVGVVAAVLALRRKSA</sequence>
<proteinExistence type="predicted"/>
<dbReference type="InterPro" id="IPR038507">
    <property type="entry name" value="YcnI-like_sf"/>
</dbReference>
<keyword evidence="6" id="KW-1185">Reference proteome</keyword>
<feature type="domain" description="YncI copper-binding" evidence="4">
    <location>
        <begin position="32"/>
        <end position="166"/>
    </location>
</feature>
<name>A0ABW3G8X3_9NOCA</name>
<keyword evidence="2" id="KW-0812">Transmembrane</keyword>
<comment type="caution">
    <text evidence="5">The sequence shown here is derived from an EMBL/GenBank/DDBJ whole genome shotgun (WGS) entry which is preliminary data.</text>
</comment>
<reference evidence="6" key="1">
    <citation type="journal article" date="2019" name="Int. J. Syst. Evol. Microbiol.">
        <title>The Global Catalogue of Microorganisms (GCM) 10K type strain sequencing project: providing services to taxonomists for standard genome sequencing and annotation.</title>
        <authorList>
            <consortium name="The Broad Institute Genomics Platform"/>
            <consortium name="The Broad Institute Genome Sequencing Center for Infectious Disease"/>
            <person name="Wu L."/>
            <person name="Ma J."/>
        </authorList>
    </citation>
    <scope>NUCLEOTIDE SEQUENCE [LARGE SCALE GENOMIC DNA]</scope>
    <source>
        <strain evidence="6">CCUG 50873</strain>
    </source>
</reference>
<dbReference type="RefSeq" id="WP_253646723.1">
    <property type="nucleotide sequence ID" value="NZ_BAAAMO010000002.1"/>
</dbReference>
<protein>
    <submittedName>
        <fullName evidence="5">YcnI family protein</fullName>
    </submittedName>
</protein>